<organism evidence="1 2">
    <name type="scientific">Canavalia gladiata</name>
    <name type="common">Sword bean</name>
    <name type="synonym">Dolichos gladiatus</name>
    <dbReference type="NCBI Taxonomy" id="3824"/>
    <lineage>
        <taxon>Eukaryota</taxon>
        <taxon>Viridiplantae</taxon>
        <taxon>Streptophyta</taxon>
        <taxon>Embryophyta</taxon>
        <taxon>Tracheophyta</taxon>
        <taxon>Spermatophyta</taxon>
        <taxon>Magnoliopsida</taxon>
        <taxon>eudicotyledons</taxon>
        <taxon>Gunneridae</taxon>
        <taxon>Pentapetalae</taxon>
        <taxon>rosids</taxon>
        <taxon>fabids</taxon>
        <taxon>Fabales</taxon>
        <taxon>Fabaceae</taxon>
        <taxon>Papilionoideae</taxon>
        <taxon>50 kb inversion clade</taxon>
        <taxon>NPAAA clade</taxon>
        <taxon>indigoferoid/millettioid clade</taxon>
        <taxon>Phaseoleae</taxon>
        <taxon>Canavalia</taxon>
    </lineage>
</organism>
<evidence type="ECO:0000313" key="1">
    <source>
        <dbReference type="EMBL" id="KAK7315904.1"/>
    </source>
</evidence>
<dbReference type="EMBL" id="JAYMYQ010000008">
    <property type="protein sequence ID" value="KAK7315904.1"/>
    <property type="molecule type" value="Genomic_DNA"/>
</dbReference>
<comment type="caution">
    <text evidence="1">The sequence shown here is derived from an EMBL/GenBank/DDBJ whole genome shotgun (WGS) entry which is preliminary data.</text>
</comment>
<reference evidence="1 2" key="1">
    <citation type="submission" date="2024-01" db="EMBL/GenBank/DDBJ databases">
        <title>The genomes of 5 underutilized Papilionoideae crops provide insights into root nodulation and disease resistanc.</title>
        <authorList>
            <person name="Jiang F."/>
        </authorList>
    </citation>
    <scope>NUCLEOTIDE SEQUENCE [LARGE SCALE GENOMIC DNA]</scope>
    <source>
        <strain evidence="1">LVBAO_FW01</strain>
        <tissue evidence="1">Leaves</tissue>
    </source>
</reference>
<gene>
    <name evidence="1" type="ORF">VNO77_34486</name>
</gene>
<dbReference type="AlphaFoldDB" id="A0AAN9PZU3"/>
<proteinExistence type="predicted"/>
<sequence>MAKNFEKVPISLGHNEQTSLALEHTPSPPPSNFLHTYSLYGVAQDATVVGLIDDLDFFSMSLRVGGFETIGCLLAKLGNPICIAHCQKVDGNCCIPFIRWNQEISTMVSGLPLHGLVHTLNLGLSSMAKWPLHNPPARGSIPHATICFEKSLHNLGLRQPWVRLDVAFI</sequence>
<name>A0AAN9PZU3_CANGL</name>
<keyword evidence="2" id="KW-1185">Reference proteome</keyword>
<protein>
    <submittedName>
        <fullName evidence="1">Uncharacterized protein</fullName>
    </submittedName>
</protein>
<dbReference type="Proteomes" id="UP001367508">
    <property type="component" value="Unassembled WGS sequence"/>
</dbReference>
<evidence type="ECO:0000313" key="2">
    <source>
        <dbReference type="Proteomes" id="UP001367508"/>
    </source>
</evidence>
<accession>A0AAN9PZU3</accession>